<feature type="region of interest" description="Disordered" evidence="1">
    <location>
        <begin position="1"/>
        <end position="43"/>
    </location>
</feature>
<accession>A0AAV5ES12</accession>
<dbReference type="PANTHER" id="PTHR33326">
    <property type="entry name" value="OS05G0543800 PROTEIN"/>
    <property type="match status" value="1"/>
</dbReference>
<protein>
    <recommendedName>
        <fullName evidence="2">DUF3615 domain-containing protein</fullName>
    </recommendedName>
</protein>
<feature type="domain" description="DUF3615" evidence="2">
    <location>
        <begin position="111"/>
        <end position="227"/>
    </location>
</feature>
<evidence type="ECO:0000256" key="1">
    <source>
        <dbReference type="SAM" id="MobiDB-lite"/>
    </source>
</evidence>
<evidence type="ECO:0000259" key="2">
    <source>
        <dbReference type="Pfam" id="PF12274"/>
    </source>
</evidence>
<comment type="caution">
    <text evidence="3">The sequence shown here is derived from an EMBL/GenBank/DDBJ whole genome shotgun (WGS) entry which is preliminary data.</text>
</comment>
<keyword evidence="4" id="KW-1185">Reference proteome</keyword>
<evidence type="ECO:0000313" key="3">
    <source>
        <dbReference type="EMBL" id="GJN25208.1"/>
    </source>
</evidence>
<gene>
    <name evidence="3" type="primary">gb13007</name>
    <name evidence="3" type="ORF">PR202_gb13007</name>
</gene>
<dbReference type="PANTHER" id="PTHR33326:SF45">
    <property type="entry name" value="OS05G0477500 PROTEIN"/>
    <property type="match status" value="1"/>
</dbReference>
<dbReference type="Proteomes" id="UP001054889">
    <property type="component" value="Unassembled WGS sequence"/>
</dbReference>
<proteinExistence type="predicted"/>
<dbReference type="EMBL" id="BQKI01000078">
    <property type="protein sequence ID" value="GJN25208.1"/>
    <property type="molecule type" value="Genomic_DNA"/>
</dbReference>
<name>A0AAV5ES12_ELECO</name>
<evidence type="ECO:0000313" key="4">
    <source>
        <dbReference type="Proteomes" id="UP001054889"/>
    </source>
</evidence>
<reference evidence="3" key="1">
    <citation type="journal article" date="2018" name="DNA Res.">
        <title>Multiple hybrid de novo genome assembly of finger millet, an orphan allotetraploid crop.</title>
        <authorList>
            <person name="Hatakeyama M."/>
            <person name="Aluri S."/>
            <person name="Balachadran M.T."/>
            <person name="Sivarajan S.R."/>
            <person name="Patrignani A."/>
            <person name="Gruter S."/>
            <person name="Poveda L."/>
            <person name="Shimizu-Inatsugi R."/>
            <person name="Baeten J."/>
            <person name="Francoijs K.J."/>
            <person name="Nataraja K.N."/>
            <person name="Reddy Y.A.N."/>
            <person name="Phadnis S."/>
            <person name="Ravikumar R.L."/>
            <person name="Schlapbach R."/>
            <person name="Sreeman S.M."/>
            <person name="Shimizu K.K."/>
        </authorList>
    </citation>
    <scope>NUCLEOTIDE SEQUENCE</scope>
</reference>
<dbReference type="AlphaFoldDB" id="A0AAV5ES12"/>
<feature type="compositionally biased region" description="Low complexity" evidence="1">
    <location>
        <begin position="1"/>
        <end position="30"/>
    </location>
</feature>
<organism evidence="3 4">
    <name type="scientific">Eleusine coracana subsp. coracana</name>
    <dbReference type="NCBI Taxonomy" id="191504"/>
    <lineage>
        <taxon>Eukaryota</taxon>
        <taxon>Viridiplantae</taxon>
        <taxon>Streptophyta</taxon>
        <taxon>Embryophyta</taxon>
        <taxon>Tracheophyta</taxon>
        <taxon>Spermatophyta</taxon>
        <taxon>Magnoliopsida</taxon>
        <taxon>Liliopsida</taxon>
        <taxon>Poales</taxon>
        <taxon>Poaceae</taxon>
        <taxon>PACMAD clade</taxon>
        <taxon>Chloridoideae</taxon>
        <taxon>Cynodonteae</taxon>
        <taxon>Eleusininae</taxon>
        <taxon>Eleusine</taxon>
    </lineage>
</organism>
<dbReference type="InterPro" id="IPR022059">
    <property type="entry name" value="DUF3615"/>
</dbReference>
<dbReference type="Pfam" id="PF12274">
    <property type="entry name" value="DUF3615"/>
    <property type="match status" value="1"/>
</dbReference>
<reference evidence="3" key="2">
    <citation type="submission" date="2021-12" db="EMBL/GenBank/DDBJ databases">
        <title>Resequencing data analysis of finger millet.</title>
        <authorList>
            <person name="Hatakeyama M."/>
            <person name="Aluri S."/>
            <person name="Balachadran M.T."/>
            <person name="Sivarajan S.R."/>
            <person name="Poveda L."/>
            <person name="Shimizu-Inatsugi R."/>
            <person name="Schlapbach R."/>
            <person name="Sreeman S.M."/>
            <person name="Shimizu K.K."/>
        </authorList>
    </citation>
    <scope>NUCLEOTIDE SEQUENCE</scope>
</reference>
<sequence length="247" mass="26826">MHQPSSSSESGEPGLFPPWLSALLQSSSSSTEPGGEQKQPGQLPPALVDQLRSICTASSEPPSAGGGGIPILSVNAPSSICAASEITGFTKSRHVLHTSPSAIVEQSKRLAKIAMEHYNKMKKIKFDLVDVMPVIMMSEPEGLYTHVNFTAWSNKEGLSEKLFFAELQRCGKTRQVPSGQLVTCCEPLGSDSIVGHKGFEIDDTSRVVRNNVDFTCCFTCSPRMHHPKGHKYVAGHCNIRYNYDSTC</sequence>